<dbReference type="GO" id="GO:0003677">
    <property type="term" value="F:DNA binding"/>
    <property type="evidence" value="ECO:0007669"/>
    <property type="project" value="UniProtKB-KW"/>
</dbReference>
<proteinExistence type="predicted"/>
<comment type="caution">
    <text evidence="3">The sequence shown here is derived from an EMBL/GenBank/DDBJ whole genome shotgun (WGS) entry which is preliminary data.</text>
</comment>
<organism evidence="3 4">
    <name type="scientific">Blautia obeum</name>
    <dbReference type="NCBI Taxonomy" id="40520"/>
    <lineage>
        <taxon>Bacteria</taxon>
        <taxon>Bacillati</taxon>
        <taxon>Bacillota</taxon>
        <taxon>Clostridia</taxon>
        <taxon>Lachnospirales</taxon>
        <taxon>Lachnospiraceae</taxon>
        <taxon>Blautia</taxon>
    </lineage>
</organism>
<name>A0A412KTP3_9FIRM</name>
<keyword evidence="1" id="KW-0238">DNA-binding</keyword>
<protein>
    <submittedName>
        <fullName evidence="3">Uncharacterized protein</fullName>
    </submittedName>
</protein>
<evidence type="ECO:0000313" key="3">
    <source>
        <dbReference type="EMBL" id="RGS71975.1"/>
    </source>
</evidence>
<evidence type="ECO:0000256" key="2">
    <source>
        <dbReference type="ARBA" id="ARBA00023172"/>
    </source>
</evidence>
<accession>A0A412KTP3</accession>
<dbReference type="InterPro" id="IPR010998">
    <property type="entry name" value="Integrase_recombinase_N"/>
</dbReference>
<dbReference type="AlphaFoldDB" id="A0A412KTP3"/>
<dbReference type="Gene3D" id="1.10.443.10">
    <property type="entry name" value="Intergrase catalytic core"/>
    <property type="match status" value="1"/>
</dbReference>
<evidence type="ECO:0000313" key="4">
    <source>
        <dbReference type="Proteomes" id="UP000284242"/>
    </source>
</evidence>
<dbReference type="InterPro" id="IPR011010">
    <property type="entry name" value="DNA_brk_join_enz"/>
</dbReference>
<gene>
    <name evidence="3" type="ORF">DWX77_11090</name>
</gene>
<dbReference type="GO" id="GO:0006310">
    <property type="term" value="P:DNA recombination"/>
    <property type="evidence" value="ECO:0007669"/>
    <property type="project" value="UniProtKB-KW"/>
</dbReference>
<dbReference type="EMBL" id="QRVV01000033">
    <property type="protein sequence ID" value="RGS71975.1"/>
    <property type="molecule type" value="Genomic_DNA"/>
</dbReference>
<dbReference type="Proteomes" id="UP000284242">
    <property type="component" value="Unassembled WGS sequence"/>
</dbReference>
<reference evidence="3 4" key="1">
    <citation type="submission" date="2018-08" db="EMBL/GenBank/DDBJ databases">
        <title>A genome reference for cultivated species of the human gut microbiota.</title>
        <authorList>
            <person name="Zou Y."/>
            <person name="Xue W."/>
            <person name="Luo G."/>
        </authorList>
    </citation>
    <scope>NUCLEOTIDE SEQUENCE [LARGE SCALE GENOMIC DNA]</scope>
    <source>
        <strain evidence="3 4">AF21-24</strain>
    </source>
</reference>
<dbReference type="InterPro" id="IPR013762">
    <property type="entry name" value="Integrase-like_cat_sf"/>
</dbReference>
<sequence>MGKESIRHMLCSRALTGITDNHTVTVYKRDCKNFAVYCRLNAVKTPEQLEKRKTEILQKYEDSLENAGYKPATIHRYLAAPCKALNVNMQDIEKPHRTADMIARGRDTGFNIQGQREITQERFKRLMSLQKVVGLRRAELAKLRGRDFRTDESGYLCVYIHNGKGGKDQLQRILPSDLEKVKKIFSEVKPDQRVFTKNEMNNKINLHGLRAEHARKAYSYYADRLEREPSYKYVCRKELALRYKTMHTADRVTNQRFLRDITNDAPYVLRGKNREKAVSQGKPVTYNRLAMMMVSVFHLSHWRLDVTSVNYLV</sequence>
<keyword evidence="2" id="KW-0233">DNA recombination</keyword>
<evidence type="ECO:0000256" key="1">
    <source>
        <dbReference type="ARBA" id="ARBA00023125"/>
    </source>
</evidence>
<dbReference type="GO" id="GO:0015074">
    <property type="term" value="P:DNA integration"/>
    <property type="evidence" value="ECO:0007669"/>
    <property type="project" value="InterPro"/>
</dbReference>
<dbReference type="Gene3D" id="1.10.150.130">
    <property type="match status" value="1"/>
</dbReference>
<dbReference type="SUPFAM" id="SSF56349">
    <property type="entry name" value="DNA breaking-rejoining enzymes"/>
    <property type="match status" value="1"/>
</dbReference>